<protein>
    <recommendedName>
        <fullName evidence="4">Phospholipase_D-nuclease N-terminal</fullName>
    </recommendedName>
</protein>
<feature type="transmembrane region" description="Helical" evidence="1">
    <location>
        <begin position="7"/>
        <end position="28"/>
    </location>
</feature>
<accession>A0A917EBZ1</accession>
<gene>
    <name evidence="2" type="ORF">GCM10010831_21160</name>
</gene>
<dbReference type="AlphaFoldDB" id="A0A917EBZ1"/>
<feature type="transmembrane region" description="Helical" evidence="1">
    <location>
        <begin position="64"/>
        <end position="83"/>
    </location>
</feature>
<sequence length="93" mass="10970">MQLKIKVLGYLLFSSFGFVVLGAIAKLYNWENANFVLEFGLLVSVMTWIAFVYDINQLKINKRLFWIISILMFPTFAMPYYLLKREELLKANH</sequence>
<keyword evidence="1" id="KW-1133">Transmembrane helix</keyword>
<keyword evidence="1" id="KW-0472">Membrane</keyword>
<evidence type="ECO:0000313" key="2">
    <source>
        <dbReference type="EMBL" id="GGE19795.1"/>
    </source>
</evidence>
<organism evidence="2 3">
    <name type="scientific">Psychroflexus salis</name>
    <dbReference type="NCBI Taxonomy" id="1526574"/>
    <lineage>
        <taxon>Bacteria</taxon>
        <taxon>Pseudomonadati</taxon>
        <taxon>Bacteroidota</taxon>
        <taxon>Flavobacteriia</taxon>
        <taxon>Flavobacteriales</taxon>
        <taxon>Flavobacteriaceae</taxon>
        <taxon>Psychroflexus</taxon>
    </lineage>
</organism>
<dbReference type="RefSeq" id="WP_188406829.1">
    <property type="nucleotide sequence ID" value="NZ_BMGL01000012.1"/>
</dbReference>
<feature type="transmembrane region" description="Helical" evidence="1">
    <location>
        <begin position="34"/>
        <end position="52"/>
    </location>
</feature>
<keyword evidence="1" id="KW-0812">Transmembrane</keyword>
<dbReference type="EMBL" id="BMGL01000012">
    <property type="protein sequence ID" value="GGE19795.1"/>
    <property type="molecule type" value="Genomic_DNA"/>
</dbReference>
<proteinExistence type="predicted"/>
<evidence type="ECO:0008006" key="4">
    <source>
        <dbReference type="Google" id="ProtNLM"/>
    </source>
</evidence>
<reference evidence="2 3" key="1">
    <citation type="journal article" date="2014" name="Int. J. Syst. Evol. Microbiol.">
        <title>Complete genome sequence of Corynebacterium casei LMG S-19264T (=DSM 44701T), isolated from a smear-ripened cheese.</title>
        <authorList>
            <consortium name="US DOE Joint Genome Institute (JGI-PGF)"/>
            <person name="Walter F."/>
            <person name="Albersmeier A."/>
            <person name="Kalinowski J."/>
            <person name="Ruckert C."/>
        </authorList>
    </citation>
    <scope>NUCLEOTIDE SEQUENCE [LARGE SCALE GENOMIC DNA]</scope>
    <source>
        <strain evidence="2 3">CGMCC 1.12925</strain>
    </source>
</reference>
<evidence type="ECO:0000313" key="3">
    <source>
        <dbReference type="Proteomes" id="UP000599688"/>
    </source>
</evidence>
<evidence type="ECO:0000256" key="1">
    <source>
        <dbReference type="SAM" id="Phobius"/>
    </source>
</evidence>
<dbReference type="Proteomes" id="UP000599688">
    <property type="component" value="Unassembled WGS sequence"/>
</dbReference>
<comment type="caution">
    <text evidence="2">The sequence shown here is derived from an EMBL/GenBank/DDBJ whole genome shotgun (WGS) entry which is preliminary data.</text>
</comment>
<name>A0A917EBZ1_9FLAO</name>
<keyword evidence="3" id="KW-1185">Reference proteome</keyword>